<dbReference type="PROSITE" id="PS00346">
    <property type="entry name" value="ETS_DOMAIN_2"/>
    <property type="match status" value="1"/>
</dbReference>
<dbReference type="FunFam" id="2.70.170.10:FF:000028">
    <property type="entry name" value="AcetylCholine Receptor"/>
    <property type="match status" value="1"/>
</dbReference>
<feature type="transmembrane region" description="Helical" evidence="11">
    <location>
        <begin position="663"/>
        <end position="681"/>
    </location>
</feature>
<protein>
    <recommendedName>
        <fullName evidence="16">ETS domain-containing protein</fullName>
    </recommendedName>
</protein>
<feature type="compositionally biased region" description="Polar residues" evidence="10">
    <location>
        <begin position="251"/>
        <end position="261"/>
    </location>
</feature>
<evidence type="ECO:0000259" key="12">
    <source>
        <dbReference type="PROSITE" id="PS50061"/>
    </source>
</evidence>
<accession>A0A182NEG7</accession>
<evidence type="ECO:0000256" key="4">
    <source>
        <dbReference type="ARBA" id="ARBA00022692"/>
    </source>
</evidence>
<dbReference type="InterPro" id="IPR036388">
    <property type="entry name" value="WH-like_DNA-bd_sf"/>
</dbReference>
<feature type="transmembrane region" description="Helical" evidence="11">
    <location>
        <begin position="928"/>
        <end position="951"/>
    </location>
</feature>
<dbReference type="FunFam" id="1.10.10.10:FF:000039">
    <property type="entry name" value="Friend leukemia integration 1 transcription factor"/>
    <property type="match status" value="1"/>
</dbReference>
<keyword evidence="15" id="KW-1185">Reference proteome</keyword>
<dbReference type="SUPFAM" id="SSF47769">
    <property type="entry name" value="SAM/Pointed domain"/>
    <property type="match status" value="1"/>
</dbReference>
<evidence type="ECO:0000256" key="1">
    <source>
        <dbReference type="ARBA" id="ARBA00004123"/>
    </source>
</evidence>
<evidence type="ECO:0000256" key="7">
    <source>
        <dbReference type="ARBA" id="ARBA00023136"/>
    </source>
</evidence>
<dbReference type="EnsemblMetazoa" id="ADIR006032-RA">
    <property type="protein sequence ID" value="ADIR006032-PA"/>
    <property type="gene ID" value="ADIR006032"/>
</dbReference>
<dbReference type="GO" id="GO:0005634">
    <property type="term" value="C:nucleus"/>
    <property type="evidence" value="ECO:0007669"/>
    <property type="project" value="UniProtKB-SubCell"/>
</dbReference>
<dbReference type="AlphaFoldDB" id="A0A182NEG7"/>
<feature type="transmembrane region" description="Helical" evidence="11">
    <location>
        <begin position="595"/>
        <end position="613"/>
    </location>
</feature>
<feature type="compositionally biased region" description="Low complexity" evidence="10">
    <location>
        <begin position="337"/>
        <end position="347"/>
    </location>
</feature>
<feature type="transmembrane region" description="Helical" evidence="11">
    <location>
        <begin position="1008"/>
        <end position="1027"/>
    </location>
</feature>
<dbReference type="InterPro" id="IPR013761">
    <property type="entry name" value="SAM/pointed_sf"/>
</dbReference>
<keyword evidence="4 11" id="KW-0812">Transmembrane</keyword>
<feature type="compositionally biased region" description="Basic and acidic residues" evidence="10">
    <location>
        <begin position="1"/>
        <end position="19"/>
    </location>
</feature>
<reference evidence="15" key="1">
    <citation type="submission" date="2013-03" db="EMBL/GenBank/DDBJ databases">
        <title>The Genome Sequence of Anopheles dirus WRAIR2.</title>
        <authorList>
            <consortium name="The Broad Institute Genomics Platform"/>
            <person name="Neafsey D.E."/>
            <person name="Walton C."/>
            <person name="Walker B."/>
            <person name="Young S.K."/>
            <person name="Zeng Q."/>
            <person name="Gargeya S."/>
            <person name="Fitzgerald M."/>
            <person name="Haas B."/>
            <person name="Abouelleil A."/>
            <person name="Allen A.W."/>
            <person name="Alvarado L."/>
            <person name="Arachchi H.M."/>
            <person name="Berlin A.M."/>
            <person name="Chapman S.B."/>
            <person name="Gainer-Dewar J."/>
            <person name="Goldberg J."/>
            <person name="Griggs A."/>
            <person name="Gujja S."/>
            <person name="Hansen M."/>
            <person name="Howarth C."/>
            <person name="Imamovic A."/>
            <person name="Ireland A."/>
            <person name="Larimer J."/>
            <person name="McCowan C."/>
            <person name="Murphy C."/>
            <person name="Pearson M."/>
            <person name="Poon T.W."/>
            <person name="Priest M."/>
            <person name="Roberts A."/>
            <person name="Saif S."/>
            <person name="Shea T."/>
            <person name="Sisk P."/>
            <person name="Sykes S."/>
            <person name="Wortman J."/>
            <person name="Nusbaum C."/>
            <person name="Birren B."/>
        </authorList>
    </citation>
    <scope>NUCLEOTIDE SEQUENCE [LARGE SCALE GENOMIC DNA]</scope>
    <source>
        <strain evidence="15">WRAIR2</strain>
    </source>
</reference>
<comment type="similarity">
    <text evidence="3 9">Belongs to the ETS family.</text>
</comment>
<dbReference type="Pfam" id="PF00178">
    <property type="entry name" value="Ets"/>
    <property type="match status" value="1"/>
</dbReference>
<evidence type="ECO:0000256" key="10">
    <source>
        <dbReference type="SAM" id="MobiDB-lite"/>
    </source>
</evidence>
<dbReference type="PROSITE" id="PS51433">
    <property type="entry name" value="PNT"/>
    <property type="match status" value="1"/>
</dbReference>
<feature type="compositionally biased region" description="Low complexity" evidence="10">
    <location>
        <begin position="238"/>
        <end position="250"/>
    </location>
</feature>
<evidence type="ECO:0000256" key="8">
    <source>
        <dbReference type="ARBA" id="ARBA00023242"/>
    </source>
</evidence>
<comment type="subcellular location">
    <subcellularLocation>
        <location evidence="2">Membrane</location>
        <topology evidence="2">Multi-pass membrane protein</topology>
    </subcellularLocation>
    <subcellularLocation>
        <location evidence="1 9">Nucleus</location>
    </subcellularLocation>
</comment>
<name>A0A182NEG7_9DIPT</name>
<dbReference type="CDD" id="cd18997">
    <property type="entry name" value="LGIC_ECD_nAChR"/>
    <property type="match status" value="1"/>
</dbReference>
<proteinExistence type="inferred from homology"/>
<dbReference type="InterPro" id="IPR038050">
    <property type="entry name" value="Neuro_actylchol_rec"/>
</dbReference>
<dbReference type="GO" id="GO:0043565">
    <property type="term" value="F:sequence-specific DNA binding"/>
    <property type="evidence" value="ECO:0007669"/>
    <property type="project" value="InterPro"/>
</dbReference>
<dbReference type="InterPro" id="IPR000418">
    <property type="entry name" value="Ets_dom"/>
</dbReference>
<dbReference type="SUPFAM" id="SSF90112">
    <property type="entry name" value="Neurotransmitter-gated ion-channel transmembrane pore"/>
    <property type="match status" value="2"/>
</dbReference>
<feature type="domain" description="PNT" evidence="13">
    <location>
        <begin position="19"/>
        <end position="106"/>
    </location>
</feature>
<feature type="region of interest" description="Disordered" evidence="10">
    <location>
        <begin position="1"/>
        <end position="31"/>
    </location>
</feature>
<dbReference type="GO" id="GO:0003700">
    <property type="term" value="F:DNA-binding transcription factor activity"/>
    <property type="evidence" value="ECO:0007669"/>
    <property type="project" value="InterPro"/>
</dbReference>
<dbReference type="InterPro" id="IPR036719">
    <property type="entry name" value="Neuro-gated_channel_TM_sf"/>
</dbReference>
<evidence type="ECO:0000256" key="2">
    <source>
        <dbReference type="ARBA" id="ARBA00004141"/>
    </source>
</evidence>
<dbReference type="Pfam" id="PF02932">
    <property type="entry name" value="Neur_chan_memb"/>
    <property type="match status" value="1"/>
</dbReference>
<reference evidence="14" key="2">
    <citation type="submission" date="2020-05" db="UniProtKB">
        <authorList>
            <consortium name="EnsemblMetazoa"/>
        </authorList>
    </citation>
    <scope>IDENTIFICATION</scope>
    <source>
        <strain evidence="14">WRAIR2</strain>
    </source>
</reference>
<feature type="transmembrane region" description="Helical" evidence="11">
    <location>
        <begin position="898"/>
        <end position="916"/>
    </location>
</feature>
<dbReference type="GO" id="GO:0005230">
    <property type="term" value="F:extracellular ligand-gated monoatomic ion channel activity"/>
    <property type="evidence" value="ECO:0007669"/>
    <property type="project" value="InterPro"/>
</dbReference>
<dbReference type="PROSITE" id="PS50061">
    <property type="entry name" value="ETS_DOMAIN_3"/>
    <property type="match status" value="1"/>
</dbReference>
<evidence type="ECO:0000313" key="15">
    <source>
        <dbReference type="Proteomes" id="UP000075884"/>
    </source>
</evidence>
<dbReference type="Gene3D" id="1.10.10.10">
    <property type="entry name" value="Winged helix-like DNA-binding domain superfamily/Winged helix DNA-binding domain"/>
    <property type="match status" value="1"/>
</dbReference>
<feature type="domain" description="ETS" evidence="12">
    <location>
        <begin position="125"/>
        <end position="205"/>
    </location>
</feature>
<feature type="region of interest" description="Disordered" evidence="10">
    <location>
        <begin position="230"/>
        <end position="292"/>
    </location>
</feature>
<evidence type="ECO:0000256" key="11">
    <source>
        <dbReference type="SAM" id="Phobius"/>
    </source>
</evidence>
<evidence type="ECO:0000313" key="14">
    <source>
        <dbReference type="EnsemblMetazoa" id="ADIR006032-PA"/>
    </source>
</evidence>
<keyword evidence="8 9" id="KW-0539">Nucleus</keyword>
<dbReference type="Gene3D" id="1.20.58.390">
    <property type="entry name" value="Neurotransmitter-gated ion-channel transmembrane domain"/>
    <property type="match status" value="1"/>
</dbReference>
<keyword evidence="5 11" id="KW-1133">Transmembrane helix</keyword>
<dbReference type="PRINTS" id="PR00252">
    <property type="entry name" value="NRIONCHANNEL"/>
</dbReference>
<evidence type="ECO:0008006" key="16">
    <source>
        <dbReference type="Google" id="ProtNLM"/>
    </source>
</evidence>
<dbReference type="InterPro" id="IPR006201">
    <property type="entry name" value="Neur_channel"/>
</dbReference>
<dbReference type="Proteomes" id="UP000075884">
    <property type="component" value="Unassembled WGS sequence"/>
</dbReference>
<dbReference type="SUPFAM" id="SSF63712">
    <property type="entry name" value="Nicotinic receptor ligand binding domain-like"/>
    <property type="match status" value="2"/>
</dbReference>
<dbReference type="InterPro" id="IPR006029">
    <property type="entry name" value="Neurotrans-gated_channel_TM"/>
</dbReference>
<dbReference type="GO" id="GO:0004888">
    <property type="term" value="F:transmembrane signaling receptor activity"/>
    <property type="evidence" value="ECO:0007669"/>
    <property type="project" value="InterPro"/>
</dbReference>
<feature type="transmembrane region" description="Helical" evidence="11">
    <location>
        <begin position="871"/>
        <end position="892"/>
    </location>
</feature>
<dbReference type="Pfam" id="PF02931">
    <property type="entry name" value="Neur_chan_LBD"/>
    <property type="match status" value="2"/>
</dbReference>
<dbReference type="Gene3D" id="2.70.170.10">
    <property type="entry name" value="Neurotransmitter-gated ion-channel ligand-binding domain"/>
    <property type="match status" value="2"/>
</dbReference>
<dbReference type="Gene3D" id="1.10.150.50">
    <property type="entry name" value="Transcription Factor, Ets-1"/>
    <property type="match status" value="1"/>
</dbReference>
<feature type="compositionally biased region" description="Pro residues" evidence="10">
    <location>
        <begin position="327"/>
        <end position="336"/>
    </location>
</feature>
<evidence type="ECO:0000256" key="6">
    <source>
        <dbReference type="ARBA" id="ARBA00023125"/>
    </source>
</evidence>
<evidence type="ECO:0000256" key="9">
    <source>
        <dbReference type="RuleBase" id="RU004019"/>
    </source>
</evidence>
<dbReference type="PANTHER" id="PTHR18945">
    <property type="entry name" value="NEUROTRANSMITTER GATED ION CHANNEL"/>
    <property type="match status" value="1"/>
</dbReference>
<dbReference type="GO" id="GO:0016020">
    <property type="term" value="C:membrane"/>
    <property type="evidence" value="ECO:0007669"/>
    <property type="project" value="UniProtKB-SubCell"/>
</dbReference>
<evidence type="ECO:0000259" key="13">
    <source>
        <dbReference type="PROSITE" id="PS51433"/>
    </source>
</evidence>
<organism evidence="14 15">
    <name type="scientific">Anopheles dirus</name>
    <dbReference type="NCBI Taxonomy" id="7168"/>
    <lineage>
        <taxon>Eukaryota</taxon>
        <taxon>Metazoa</taxon>
        <taxon>Ecdysozoa</taxon>
        <taxon>Arthropoda</taxon>
        <taxon>Hexapoda</taxon>
        <taxon>Insecta</taxon>
        <taxon>Pterygota</taxon>
        <taxon>Neoptera</taxon>
        <taxon>Endopterygota</taxon>
        <taxon>Diptera</taxon>
        <taxon>Nematocera</taxon>
        <taxon>Culicoidea</taxon>
        <taxon>Culicidae</taxon>
        <taxon>Anophelinae</taxon>
        <taxon>Anopheles</taxon>
    </lineage>
</organism>
<feature type="transmembrane region" description="Helical" evidence="11">
    <location>
        <begin position="625"/>
        <end position="643"/>
    </location>
</feature>
<dbReference type="PROSITE" id="PS00345">
    <property type="entry name" value="ETS_DOMAIN_1"/>
    <property type="match status" value="1"/>
</dbReference>
<dbReference type="SMART" id="SM00251">
    <property type="entry name" value="SAM_PNT"/>
    <property type="match status" value="1"/>
</dbReference>
<dbReference type="CDD" id="cd18989">
    <property type="entry name" value="LGIC_ECD_cation"/>
    <property type="match status" value="1"/>
</dbReference>
<feature type="compositionally biased region" description="Low complexity" evidence="10">
    <location>
        <begin position="262"/>
        <end position="292"/>
    </location>
</feature>
<dbReference type="CDD" id="cd08203">
    <property type="entry name" value="SAM_PNT"/>
    <property type="match status" value="1"/>
</dbReference>
<dbReference type="SMART" id="SM00413">
    <property type="entry name" value="ETS"/>
    <property type="match status" value="1"/>
</dbReference>
<evidence type="ECO:0000256" key="5">
    <source>
        <dbReference type="ARBA" id="ARBA00022989"/>
    </source>
</evidence>
<dbReference type="CDD" id="cd19051">
    <property type="entry name" value="LGIC_TM_cation"/>
    <property type="match status" value="1"/>
</dbReference>
<evidence type="ECO:0000256" key="3">
    <source>
        <dbReference type="ARBA" id="ARBA00005562"/>
    </source>
</evidence>
<dbReference type="FunFam" id="1.10.150.50:FF:000113">
    <property type="entry name" value="DNA-binding protein D-ETS-6"/>
    <property type="match status" value="1"/>
</dbReference>
<keyword evidence="7 11" id="KW-0472">Membrane</keyword>
<sequence>MQRDAEEFCAKGAKERESSTDSESDGEGEQIYVPNNPHQWTADHVAAWVSWVSKNFDIYPPLEPGRFPPTGQELAQFTKADFWVCAGSKAGGDTLAKHFAHLTSAGTGGRAGQELENAIDPGGQIQLWQFLLELLADSSNTPCISWEGTNGEFKLSDPDEVARRWGERKAKPNMNYDKLSRALRYYYDKNIMTKVQGKRYTYKFDFHGLMAACQAQAQLTDSASSASILSGGGGGSYGSSPASTTSSMQSPANSSPTQLHYTASTTSQPTTTAASTSPTASKSALTSSSNSSAWLPYSSAYTNLLVPTGQSTSASASDIASSVQSNPVPPPLPAPAHPSSASSSPDSISFATRFWPVLAREEKWRRKQCGSVCARVYSFWWHSLWDKWALKVVKGATAWAPTWTDALKKDLLKGYDPSIRPSQHYNVTTVETGITITHVEINEIKSTLSVYGWMKFKWIDARLAWEPQLQQNVTKLFLNQSSIWHPAQEETNTLVKVTNDGTLEYTSAIQKQTKCAIQWQKWPFDTQQCRMLFSPWIELEDMEIHVTLLKNDVSQGTMWSVQNISLETHTSVDVNESAEHRGTHLKIVMKRNSDIYRSTIVAPACVLIMMNLLSFWLPPNCAEKLVLNAINVLVTSLFLIHFNEYISYYTNSTPSIVLFYSQSLYLSGFCLLLALVLECLVKSRSKKALPVVLKKLFTVEVIVSLVSISTTSVDNWNDPKLKWNPANYGGLNVVRWDPTIVWRPDVVLYNNAGGSDQHHYGDTNVLVYSEGKVLWVPPTEYHAFCELNMRFWPFDYQKCIVKIGSWTFDGYMLNLTLGSEPQIETLVSNSEWKIVKITMDRNTRFYPCCTEPYIDITYNVTLQRQSDTHRAIVIVPALVIIILALSVFWLPLESGERIITNGIIALMVTIYLVYFAQQLPAISGHTPLIVIFFSNTLLLTAFSTIICVIVMNVSKSKHQRSLPNMLKRLAAGVGPCVGVGKKHFSFSDKGNVTIESSVDHEWSKFGLVLNRLSFVVYCVIFIICAIYSF</sequence>
<dbReference type="InterPro" id="IPR036734">
    <property type="entry name" value="Neur_chan_lig-bd_sf"/>
</dbReference>
<dbReference type="PRINTS" id="PR00454">
    <property type="entry name" value="ETSDOMAIN"/>
</dbReference>
<dbReference type="SUPFAM" id="SSF46785">
    <property type="entry name" value="Winged helix' DNA-binding domain"/>
    <property type="match status" value="1"/>
</dbReference>
<feature type="compositionally biased region" description="Low complexity" evidence="10">
    <location>
        <begin position="316"/>
        <end position="326"/>
    </location>
</feature>
<feature type="region of interest" description="Disordered" evidence="10">
    <location>
        <begin position="316"/>
        <end position="347"/>
    </location>
</feature>
<dbReference type="InterPro" id="IPR006202">
    <property type="entry name" value="Neur_chan_lig-bd"/>
</dbReference>
<keyword evidence="6 9" id="KW-0238">DNA-binding</keyword>
<dbReference type="InterPro" id="IPR036390">
    <property type="entry name" value="WH_DNA-bd_sf"/>
</dbReference>
<dbReference type="InterPro" id="IPR003118">
    <property type="entry name" value="Pointed_dom"/>
</dbReference>
<dbReference type="STRING" id="7168.A0A182NEG7"/>
<dbReference type="Pfam" id="PF02198">
    <property type="entry name" value="SAM_PNT"/>
    <property type="match status" value="1"/>
</dbReference>
<dbReference type="VEuPathDB" id="VectorBase:ADIR006032"/>